<gene>
    <name evidence="1" type="ORF">CVT24_006637</name>
</gene>
<dbReference type="InParanoid" id="A0A409YSA3"/>
<comment type="caution">
    <text evidence="1">The sequence shown here is derived from an EMBL/GenBank/DDBJ whole genome shotgun (WGS) entry which is preliminary data.</text>
</comment>
<evidence type="ECO:0000313" key="1">
    <source>
        <dbReference type="EMBL" id="PPR05896.1"/>
    </source>
</evidence>
<feature type="non-terminal residue" evidence="1">
    <location>
        <position position="1"/>
    </location>
</feature>
<dbReference type="Proteomes" id="UP000284842">
    <property type="component" value="Unassembled WGS sequence"/>
</dbReference>
<proteinExistence type="predicted"/>
<dbReference type="AlphaFoldDB" id="A0A409YSA3"/>
<dbReference type="SUPFAM" id="SSF63829">
    <property type="entry name" value="Calcium-dependent phosphotriesterase"/>
    <property type="match status" value="1"/>
</dbReference>
<name>A0A409YSA3_9AGAR</name>
<dbReference type="EMBL" id="NHTK01000742">
    <property type="protein sequence ID" value="PPR05896.1"/>
    <property type="molecule type" value="Genomic_DNA"/>
</dbReference>
<sequence>GLDVVTSSRNRKELFIYAINHRMPLDAPASQVGADSVVEIFKTTIGSKDVTHLKTVEDPSVIISPNDLVGSPDGKSFYFTNDNGVKLPSPYSPFINPKTSSVGYCHVEKGCKIALANTVSSNGIAGAPNGTLYVASTAGGFVTFLEKQSDNSLVVSDTVNVGYALDNLSVDADGQLWLAVIPHVMKIMNYMLKDNTSKSPSIVSRVSINTGVNSFYGEKYRVENVFEDDGTVMSGLTTAAYDSKRHKLFMHGISSPALVVCKI</sequence>
<organism evidence="1 2">
    <name type="scientific">Panaeolus cyanescens</name>
    <dbReference type="NCBI Taxonomy" id="181874"/>
    <lineage>
        <taxon>Eukaryota</taxon>
        <taxon>Fungi</taxon>
        <taxon>Dikarya</taxon>
        <taxon>Basidiomycota</taxon>
        <taxon>Agaricomycotina</taxon>
        <taxon>Agaricomycetes</taxon>
        <taxon>Agaricomycetidae</taxon>
        <taxon>Agaricales</taxon>
        <taxon>Agaricineae</taxon>
        <taxon>Galeropsidaceae</taxon>
        <taxon>Panaeolus</taxon>
    </lineage>
</organism>
<dbReference type="InterPro" id="IPR051288">
    <property type="entry name" value="Serum_paraoxonase/arylesterase"/>
</dbReference>
<dbReference type="Gene3D" id="2.120.10.30">
    <property type="entry name" value="TolB, C-terminal domain"/>
    <property type="match status" value="1"/>
</dbReference>
<evidence type="ECO:0000313" key="2">
    <source>
        <dbReference type="Proteomes" id="UP000284842"/>
    </source>
</evidence>
<protein>
    <submittedName>
        <fullName evidence="1">Uncharacterized protein</fullName>
    </submittedName>
</protein>
<dbReference type="InterPro" id="IPR011042">
    <property type="entry name" value="6-blade_b-propeller_TolB-like"/>
</dbReference>
<keyword evidence="2" id="KW-1185">Reference proteome</keyword>
<dbReference type="PANTHER" id="PTHR11799:SF12">
    <property type="entry name" value="PARAOXONASE-RELATED"/>
    <property type="match status" value="1"/>
</dbReference>
<dbReference type="PANTHER" id="PTHR11799">
    <property type="entry name" value="PARAOXONASE"/>
    <property type="match status" value="1"/>
</dbReference>
<reference evidence="1 2" key="1">
    <citation type="journal article" date="2018" name="Evol. Lett.">
        <title>Horizontal gene cluster transfer increased hallucinogenic mushroom diversity.</title>
        <authorList>
            <person name="Reynolds H.T."/>
            <person name="Vijayakumar V."/>
            <person name="Gluck-Thaler E."/>
            <person name="Korotkin H.B."/>
            <person name="Matheny P.B."/>
            <person name="Slot J.C."/>
        </authorList>
    </citation>
    <scope>NUCLEOTIDE SEQUENCE [LARGE SCALE GENOMIC DNA]</scope>
    <source>
        <strain evidence="1 2">2629</strain>
    </source>
</reference>
<dbReference type="OrthoDB" id="5307922at2759"/>
<accession>A0A409YSA3</accession>